<name>A0A2U1FJ72_9PORP</name>
<dbReference type="OrthoDB" id="1046951at2"/>
<organism evidence="2 3">
    <name type="scientific">Porphyromonas loveana</name>
    <dbReference type="NCBI Taxonomy" id="1884669"/>
    <lineage>
        <taxon>Bacteria</taxon>
        <taxon>Pseudomonadati</taxon>
        <taxon>Bacteroidota</taxon>
        <taxon>Bacteroidia</taxon>
        <taxon>Bacteroidales</taxon>
        <taxon>Porphyromonadaceae</taxon>
        <taxon>Porphyromonas</taxon>
    </lineage>
</organism>
<comment type="caution">
    <text evidence="2">The sequence shown here is derived from an EMBL/GenBank/DDBJ whole genome shotgun (WGS) entry which is preliminary data.</text>
</comment>
<dbReference type="Proteomes" id="UP000245462">
    <property type="component" value="Unassembled WGS sequence"/>
</dbReference>
<dbReference type="Pfam" id="PF26306">
    <property type="entry name" value="FimD_3rd"/>
    <property type="match status" value="1"/>
</dbReference>
<keyword evidence="3" id="KW-1185">Reference proteome</keyword>
<reference evidence="2 3" key="1">
    <citation type="submission" date="2018-04" db="EMBL/GenBank/DDBJ databases">
        <title>Genomic Encyclopedia of Type Strains, Phase IV (KMG-IV): sequencing the most valuable type-strain genomes for metagenomic binning, comparative biology and taxonomic classification.</title>
        <authorList>
            <person name="Goeker M."/>
        </authorList>
    </citation>
    <scope>NUCLEOTIDE SEQUENCE [LARGE SCALE GENOMIC DNA]</scope>
    <source>
        <strain evidence="2 3">DSM 28520</strain>
    </source>
</reference>
<accession>A0A2U1FJ72</accession>
<dbReference type="EMBL" id="QEKY01000005">
    <property type="protein sequence ID" value="PVZ12211.1"/>
    <property type="molecule type" value="Genomic_DNA"/>
</dbReference>
<proteinExistence type="predicted"/>
<dbReference type="AlphaFoldDB" id="A0A2U1FJ72"/>
<feature type="domain" description="Major fimbrium tip subunit FimD third Ig-like" evidence="1">
    <location>
        <begin position="346"/>
        <end position="450"/>
    </location>
</feature>
<dbReference type="GeneID" id="94550466"/>
<gene>
    <name evidence="2" type="ORF">C7382_10598</name>
</gene>
<protein>
    <recommendedName>
        <fullName evidence="1">Major fimbrium tip subunit FimD third Ig-like domain-containing protein</fullName>
    </recommendedName>
</protein>
<dbReference type="PROSITE" id="PS51257">
    <property type="entry name" value="PROKAR_LIPOPROTEIN"/>
    <property type="match status" value="1"/>
</dbReference>
<evidence type="ECO:0000259" key="1">
    <source>
        <dbReference type="Pfam" id="PF26306"/>
    </source>
</evidence>
<dbReference type="RefSeq" id="WP_116679017.1">
    <property type="nucleotide sequence ID" value="NZ_QEKY01000005.1"/>
</dbReference>
<evidence type="ECO:0000313" key="3">
    <source>
        <dbReference type="Proteomes" id="UP000245462"/>
    </source>
</evidence>
<dbReference type="InterPro" id="IPR058822">
    <property type="entry name" value="Ig-like_FimD_3rd"/>
</dbReference>
<sequence>MKTKFTIGLLVAFLMSALTGCIREDIPDNGASSLVLRIQLSEQGQASDRAEEVGENAYQENTIDALTLVFYKAGSKVWEVVPTQQSEGNYYIPVPESMQMQFNGANEFKVYLVANIAGFAAPLNEAALQNFLVTNRIAVTAESGTPADRFAMVGSTAKNINMATAEGKQLGTIKLKRVAAKVRVNAPVVNVAGYELVGIAAAKFRNYRDKGNLITEAIPSSSTVQTLGYFPLKENNNRSVHFYSYYNSWEVTTPADQRPEIVLLLNLRKAGETTAKPYYYRVPIEAADMKIRSNYLYSLSVTIEVLGALNEGEAVAVQGNFNVQPWTEHSESQTLPDTQYLEVIPQETVMNMIEEVFLDYKSSSSIVIENIKASYTYVDGATGQEITTYYQANQTTPPAHVGQFPSVTEVGGKIRVYSKLPVNNVPKKITFRVRNQVGGLTKDVTIKQNPSEYVVNTTGTASAWQPGGNLASGLNNKAIYHIVILSPSGNMILGFPPRESRDFYRKRSSGGVEYKYTDNVTVDSPEVSKMVSPSFELASQLGATVIQPYKEMHNGYYLWSNYANSSSSTRNALGTCAEYWEERVVNGQTVTLDDWRLPTKAEIELVEKLQTDNNSAVQFIMTGRYYWSALSEAAILIPSGGSVSGVSTTRAHVRCVRDVKDDIRKK</sequence>
<evidence type="ECO:0000313" key="2">
    <source>
        <dbReference type="EMBL" id="PVZ12211.1"/>
    </source>
</evidence>